<proteinExistence type="predicted"/>
<dbReference type="AlphaFoldDB" id="A0A0S6U492"/>
<reference evidence="1" key="1">
    <citation type="submission" date="2013-10" db="EMBL/GenBank/DDBJ databases">
        <title>Draft genome sequence of Clostridium botulinum type B strain Osaka05.</title>
        <authorList>
            <person name="Sakaguchi Y."/>
            <person name="Hosomi K."/>
            <person name="Uchiyama J."/>
            <person name="Ogura Y."/>
            <person name="Sakaguchi M."/>
            <person name="Kohda T."/>
            <person name="Mukamoto M."/>
            <person name="Misawa N."/>
            <person name="Matsuzaki S."/>
            <person name="Hayashi T."/>
            <person name="Kozaki S."/>
        </authorList>
    </citation>
    <scope>NUCLEOTIDE SEQUENCE</scope>
    <source>
        <strain evidence="1">Osaka05</strain>
    </source>
</reference>
<gene>
    <name evidence="1" type="ORF">CBO05C_1641</name>
</gene>
<dbReference type="Proteomes" id="UP000054164">
    <property type="component" value="Unassembled WGS sequence"/>
</dbReference>
<sequence>MFKKKVLSVLFMMVCILSFNLTKELNKALKKVKESGRYEEIKNKWLSLEK</sequence>
<organism evidence="1">
    <name type="scientific">Clostridium botulinum B str. Osaka05</name>
    <dbReference type="NCBI Taxonomy" id="1407017"/>
    <lineage>
        <taxon>Bacteria</taxon>
        <taxon>Bacillati</taxon>
        <taxon>Bacillota</taxon>
        <taxon>Clostridia</taxon>
        <taxon>Eubacteriales</taxon>
        <taxon>Clostridiaceae</taxon>
        <taxon>Clostridium</taxon>
    </lineage>
</organism>
<dbReference type="Gene3D" id="3.40.190.10">
    <property type="entry name" value="Periplasmic binding protein-like II"/>
    <property type="match status" value="1"/>
</dbReference>
<name>A0A0S6U492_CLOBO</name>
<dbReference type="SUPFAM" id="SSF53850">
    <property type="entry name" value="Periplasmic binding protein-like II"/>
    <property type="match status" value="1"/>
</dbReference>
<protein>
    <submittedName>
        <fullName evidence="1">Polar amino acid ABC transporter amino acid-binding protein</fullName>
    </submittedName>
</protein>
<dbReference type="HOGENOM" id="CLU_3116258_0_0_9"/>
<dbReference type="EMBL" id="DF384213">
    <property type="protein sequence ID" value="GAE01951.1"/>
    <property type="molecule type" value="Genomic_DNA"/>
</dbReference>
<evidence type="ECO:0000313" key="1">
    <source>
        <dbReference type="EMBL" id="GAE01951.1"/>
    </source>
</evidence>
<accession>A0A0S6U492</accession>